<dbReference type="Proteomes" id="UP000007752">
    <property type="component" value="Chromosome 1"/>
</dbReference>
<proteinExistence type="predicted"/>
<protein>
    <recommendedName>
        <fullName evidence="3">Retrotransposon protein, putative, unclassified</fullName>
    </recommendedName>
</protein>
<accession>B9EX22</accession>
<evidence type="ECO:0008006" key="3">
    <source>
        <dbReference type="Google" id="ProtNLM"/>
    </source>
</evidence>
<sequence>MTIHLPAWAIKAIDKIRRGFLWRGRKEASGGHRLIAWPIVCQPQEFGCFGIFDLKLLSYALKGEMALDAKKEPLKPWSTFPIRRDRWLFGQHIEEVAPRHFALVPKRKVNKRTVLQALTNRSWISDIQGAFSIVVRGFSWLMECPLLGDITTRVTGHTFLEVLNFRASSCACEHVGNTRNNGQSNAALAAILDQLKKMEITLGEHTATITRLESNKATTDRKAKGIYSHPGGGHNDGSSDGKGLNS</sequence>
<gene>
    <name evidence="2" type="ORF">OsJ_01898</name>
</gene>
<dbReference type="AlphaFoldDB" id="B9EX22"/>
<reference evidence="2" key="1">
    <citation type="journal article" date="2005" name="PLoS Biol.">
        <title>The genomes of Oryza sativa: a history of duplications.</title>
        <authorList>
            <person name="Yu J."/>
            <person name="Wang J."/>
            <person name="Lin W."/>
            <person name="Li S."/>
            <person name="Li H."/>
            <person name="Zhou J."/>
            <person name="Ni P."/>
            <person name="Dong W."/>
            <person name="Hu S."/>
            <person name="Zeng C."/>
            <person name="Zhang J."/>
            <person name="Zhang Y."/>
            <person name="Li R."/>
            <person name="Xu Z."/>
            <person name="Li S."/>
            <person name="Li X."/>
            <person name="Zheng H."/>
            <person name="Cong L."/>
            <person name="Lin L."/>
            <person name="Yin J."/>
            <person name="Geng J."/>
            <person name="Li G."/>
            <person name="Shi J."/>
            <person name="Liu J."/>
            <person name="Lv H."/>
            <person name="Li J."/>
            <person name="Wang J."/>
            <person name="Deng Y."/>
            <person name="Ran L."/>
            <person name="Shi X."/>
            <person name="Wang X."/>
            <person name="Wu Q."/>
            <person name="Li C."/>
            <person name="Ren X."/>
            <person name="Wang J."/>
            <person name="Wang X."/>
            <person name="Li D."/>
            <person name="Liu D."/>
            <person name="Zhang X."/>
            <person name="Ji Z."/>
            <person name="Zhao W."/>
            <person name="Sun Y."/>
            <person name="Zhang Z."/>
            <person name="Bao J."/>
            <person name="Han Y."/>
            <person name="Dong L."/>
            <person name="Ji J."/>
            <person name="Chen P."/>
            <person name="Wu S."/>
            <person name="Liu J."/>
            <person name="Xiao Y."/>
            <person name="Bu D."/>
            <person name="Tan J."/>
            <person name="Yang L."/>
            <person name="Ye C."/>
            <person name="Zhang J."/>
            <person name="Xu J."/>
            <person name="Zhou Y."/>
            <person name="Yu Y."/>
            <person name="Zhang B."/>
            <person name="Zhuang S."/>
            <person name="Wei H."/>
            <person name="Liu B."/>
            <person name="Lei M."/>
            <person name="Yu H."/>
            <person name="Li Y."/>
            <person name="Xu H."/>
            <person name="Wei S."/>
            <person name="He X."/>
            <person name="Fang L."/>
            <person name="Zhang Z."/>
            <person name="Zhang Y."/>
            <person name="Huang X."/>
            <person name="Su Z."/>
            <person name="Tong W."/>
            <person name="Li J."/>
            <person name="Tong Z."/>
            <person name="Li S."/>
            <person name="Ye J."/>
            <person name="Wang L."/>
            <person name="Fang L."/>
            <person name="Lei T."/>
            <person name="Chen C."/>
            <person name="Chen H."/>
            <person name="Xu Z."/>
            <person name="Li H."/>
            <person name="Huang H."/>
            <person name="Zhang F."/>
            <person name="Xu H."/>
            <person name="Li N."/>
            <person name="Zhao C."/>
            <person name="Li S."/>
            <person name="Dong L."/>
            <person name="Huang Y."/>
            <person name="Li L."/>
            <person name="Xi Y."/>
            <person name="Qi Q."/>
            <person name="Li W."/>
            <person name="Zhang B."/>
            <person name="Hu W."/>
            <person name="Zhang Y."/>
            <person name="Tian X."/>
            <person name="Jiao Y."/>
            <person name="Liang X."/>
            <person name="Jin J."/>
            <person name="Gao L."/>
            <person name="Zheng W."/>
            <person name="Hao B."/>
            <person name="Liu S."/>
            <person name="Wang W."/>
            <person name="Yuan L."/>
            <person name="Cao M."/>
            <person name="McDermott J."/>
            <person name="Samudrala R."/>
            <person name="Wang J."/>
            <person name="Wong G.K."/>
            <person name="Yang H."/>
        </authorList>
    </citation>
    <scope>NUCLEOTIDE SEQUENCE [LARGE SCALE GENOMIC DNA]</scope>
</reference>
<dbReference type="EMBL" id="CM000138">
    <property type="protein sequence ID" value="EEE54635.1"/>
    <property type="molecule type" value="Genomic_DNA"/>
</dbReference>
<reference evidence="2" key="2">
    <citation type="submission" date="2008-12" db="EMBL/GenBank/DDBJ databases">
        <title>Improved gene annotation of the rice (Oryza sativa) genomes.</title>
        <authorList>
            <person name="Wang J."/>
            <person name="Li R."/>
            <person name="Fan W."/>
            <person name="Huang Q."/>
            <person name="Zhang J."/>
            <person name="Zhou Y."/>
            <person name="Hu Y."/>
            <person name="Zi S."/>
            <person name="Li J."/>
            <person name="Ni P."/>
            <person name="Zheng H."/>
            <person name="Zhang Y."/>
            <person name="Zhao M."/>
            <person name="Hao Q."/>
            <person name="McDermott J."/>
            <person name="Samudrala R."/>
            <person name="Kristiansen K."/>
            <person name="Wong G.K.-S."/>
        </authorList>
    </citation>
    <scope>NUCLEOTIDE SEQUENCE</scope>
</reference>
<name>B9EX22_ORYSJ</name>
<feature type="region of interest" description="Disordered" evidence="1">
    <location>
        <begin position="213"/>
        <end position="246"/>
    </location>
</feature>
<organism evidence="2">
    <name type="scientific">Oryza sativa subsp. japonica</name>
    <name type="common">Rice</name>
    <dbReference type="NCBI Taxonomy" id="39947"/>
    <lineage>
        <taxon>Eukaryota</taxon>
        <taxon>Viridiplantae</taxon>
        <taxon>Streptophyta</taxon>
        <taxon>Embryophyta</taxon>
        <taxon>Tracheophyta</taxon>
        <taxon>Spermatophyta</taxon>
        <taxon>Magnoliopsida</taxon>
        <taxon>Liliopsida</taxon>
        <taxon>Poales</taxon>
        <taxon>Poaceae</taxon>
        <taxon>BOP clade</taxon>
        <taxon>Oryzoideae</taxon>
        <taxon>Oryzeae</taxon>
        <taxon>Oryzinae</taxon>
        <taxon>Oryza</taxon>
        <taxon>Oryza sativa</taxon>
    </lineage>
</organism>
<evidence type="ECO:0000313" key="2">
    <source>
        <dbReference type="EMBL" id="EEE54635.1"/>
    </source>
</evidence>
<evidence type="ECO:0000256" key="1">
    <source>
        <dbReference type="SAM" id="MobiDB-lite"/>
    </source>
</evidence>